<gene>
    <name evidence="1" type="ORF">GALL_264260</name>
</gene>
<dbReference type="InterPro" id="IPR018740">
    <property type="entry name" value="DUF2282_membr"/>
</dbReference>
<sequence length="110" mass="11275">MNKRPFLATAAASLLALGGVAALPAHADSLGKCFGVATAGHNDCAGLSGLHSCKGQSTTSYNPGDFVVKPTGTCARLGGLDQAEAKAVLARPAKTKAFEQDMARRMMHSM</sequence>
<name>A0A1J5RQ90_9ZZZZ</name>
<organism evidence="1">
    <name type="scientific">mine drainage metagenome</name>
    <dbReference type="NCBI Taxonomy" id="410659"/>
    <lineage>
        <taxon>unclassified sequences</taxon>
        <taxon>metagenomes</taxon>
        <taxon>ecological metagenomes</taxon>
    </lineage>
</organism>
<evidence type="ECO:0000313" key="1">
    <source>
        <dbReference type="EMBL" id="OIQ91651.1"/>
    </source>
</evidence>
<accession>A0A1J5RQ90</accession>
<comment type="caution">
    <text evidence="1">The sequence shown here is derived from an EMBL/GenBank/DDBJ whole genome shotgun (WGS) entry which is preliminary data.</text>
</comment>
<dbReference type="AlphaFoldDB" id="A0A1J5RQ90"/>
<dbReference type="EMBL" id="MLJW01000253">
    <property type="protein sequence ID" value="OIQ91651.1"/>
    <property type="molecule type" value="Genomic_DNA"/>
</dbReference>
<protein>
    <submittedName>
        <fullName evidence="1">Uncharacterized protein</fullName>
    </submittedName>
</protein>
<proteinExistence type="predicted"/>
<dbReference type="Pfam" id="PF10048">
    <property type="entry name" value="DUF2282"/>
    <property type="match status" value="1"/>
</dbReference>
<reference evidence="1" key="1">
    <citation type="submission" date="2016-10" db="EMBL/GenBank/DDBJ databases">
        <title>Sequence of Gallionella enrichment culture.</title>
        <authorList>
            <person name="Poehlein A."/>
            <person name="Muehling M."/>
            <person name="Daniel R."/>
        </authorList>
    </citation>
    <scope>NUCLEOTIDE SEQUENCE</scope>
</reference>